<keyword evidence="4" id="KW-1185">Reference proteome</keyword>
<dbReference type="Proteomes" id="UP001606099">
    <property type="component" value="Unassembled WGS sequence"/>
</dbReference>
<dbReference type="PANTHER" id="PTHR43135:SF3">
    <property type="entry name" value="ALPHA-D-RIBOSE 1-METHYLPHOSPHONATE 5-TRIPHOSPHATE DIPHOSPHATASE"/>
    <property type="match status" value="1"/>
</dbReference>
<organism evidence="3 4">
    <name type="scientific">Roseateles rivi</name>
    <dbReference type="NCBI Taxonomy" id="3299028"/>
    <lineage>
        <taxon>Bacteria</taxon>
        <taxon>Pseudomonadati</taxon>
        <taxon>Pseudomonadota</taxon>
        <taxon>Betaproteobacteria</taxon>
        <taxon>Burkholderiales</taxon>
        <taxon>Sphaerotilaceae</taxon>
        <taxon>Roseateles</taxon>
    </lineage>
</organism>
<comment type="caution">
    <text evidence="3">The sequence shown here is derived from an EMBL/GenBank/DDBJ whole genome shotgun (WGS) entry which is preliminary data.</text>
</comment>
<feature type="region of interest" description="Disordered" evidence="1">
    <location>
        <begin position="530"/>
        <end position="550"/>
    </location>
</feature>
<evidence type="ECO:0000256" key="1">
    <source>
        <dbReference type="SAM" id="MobiDB-lite"/>
    </source>
</evidence>
<accession>A0ABW7FZG7</accession>
<proteinExistence type="predicted"/>
<dbReference type="InterPro" id="IPR006680">
    <property type="entry name" value="Amidohydro-rel"/>
</dbReference>
<reference evidence="3 4" key="1">
    <citation type="submission" date="2024-08" db="EMBL/GenBank/DDBJ databases">
        <authorList>
            <person name="Lu H."/>
        </authorList>
    </citation>
    <scope>NUCLEOTIDE SEQUENCE [LARGE SCALE GENOMIC DNA]</scope>
    <source>
        <strain evidence="3 4">BYS180W</strain>
    </source>
</reference>
<gene>
    <name evidence="3" type="ORF">ACG0Z6_16150</name>
</gene>
<feature type="compositionally biased region" description="Low complexity" evidence="1">
    <location>
        <begin position="530"/>
        <end position="539"/>
    </location>
</feature>
<protein>
    <submittedName>
        <fullName evidence="3">Amidohydrolase family protein</fullName>
    </submittedName>
</protein>
<dbReference type="CDD" id="cd01309">
    <property type="entry name" value="Met_dep_hydrolase_C"/>
    <property type="match status" value="1"/>
</dbReference>
<dbReference type="InterPro" id="IPR051781">
    <property type="entry name" value="Metallo-dep_Hydrolase"/>
</dbReference>
<dbReference type="PANTHER" id="PTHR43135">
    <property type="entry name" value="ALPHA-D-RIBOSE 1-METHYLPHOSPHONATE 5-TRIPHOSPHATE DIPHOSPHATASE"/>
    <property type="match status" value="1"/>
</dbReference>
<evidence type="ECO:0000259" key="2">
    <source>
        <dbReference type="Pfam" id="PF01979"/>
    </source>
</evidence>
<evidence type="ECO:0000313" key="4">
    <source>
        <dbReference type="Proteomes" id="UP001606099"/>
    </source>
</evidence>
<dbReference type="SUPFAM" id="SSF51338">
    <property type="entry name" value="Composite domain of metallo-dependent hydrolases"/>
    <property type="match status" value="2"/>
</dbReference>
<dbReference type="Gene3D" id="2.30.40.10">
    <property type="entry name" value="Urease, subunit C, domain 1"/>
    <property type="match status" value="1"/>
</dbReference>
<dbReference type="Pfam" id="PF01979">
    <property type="entry name" value="Amidohydro_1"/>
    <property type="match status" value="2"/>
</dbReference>
<dbReference type="RefSeq" id="WP_394463288.1">
    <property type="nucleotide sequence ID" value="NZ_JBIGHZ010000006.1"/>
</dbReference>
<feature type="domain" description="Amidohydrolase-related" evidence="2">
    <location>
        <begin position="628"/>
        <end position="948"/>
    </location>
</feature>
<feature type="domain" description="Amidohydrolase-related" evidence="2">
    <location>
        <begin position="353"/>
        <end position="424"/>
    </location>
</feature>
<evidence type="ECO:0000313" key="3">
    <source>
        <dbReference type="EMBL" id="MFG6449758.1"/>
    </source>
</evidence>
<dbReference type="SUPFAM" id="SSF51556">
    <property type="entry name" value="Metallo-dependent hydrolases"/>
    <property type="match status" value="2"/>
</dbReference>
<feature type="compositionally biased region" description="Basic and acidic residues" evidence="1">
    <location>
        <begin position="540"/>
        <end position="550"/>
    </location>
</feature>
<name>A0ABW7FZG7_9BURK</name>
<dbReference type="InterPro" id="IPR011059">
    <property type="entry name" value="Metal-dep_hydrolase_composite"/>
</dbReference>
<dbReference type="EMBL" id="JBIGHZ010000006">
    <property type="protein sequence ID" value="MFG6449758.1"/>
    <property type="molecule type" value="Genomic_DNA"/>
</dbReference>
<dbReference type="Gene3D" id="3.20.20.140">
    <property type="entry name" value="Metal-dependent hydrolases"/>
    <property type="match status" value="2"/>
</dbReference>
<sequence length="1054" mass="113459">MKQLKPGRPLWRQWMVAGAALGAVALGWAQSAPQPPINGLREQPQQWHALTQARVVVAPGQVLDNATVLLRDGRISAVGTQLAIPPGARVWALPGRTVYAGFIELNSHAGQTTPDKDAALPSQHALVRPERSAAAQGSGAADALQGLRELGFTAVLSSPAQGLFRGQGVLLATGGDADARQRVLVADVSQHLGLQWYRGHNATAYPNSLMGAVALTRQTLWDARWWGRAGADAAPNAALAALQAPLQGRQAVFMALNDEQDIGRATRLRDEFKLRMTLLGQGHEYRQLAQLKASAMGVVLPLNFPAAPEVEDPDLAQDIPLQQLQHWQLAPSNPALVAQQGIALALTSQGTAARDFWPHLRLAVRRGLKPEAALAALTTTPAAWLGQDKRLGRIAPGQLAHLVVARGDLFVDEQADIELTFVAGIAHSTEAWQRPDARGRWQLQAGGELIISGSPRQPQARLAQGGRCELVQRGDLLQLRWPCAAAEPGAGSDKAADKIMSWLALRLQGDGLHSAAEPDAPRWAQRLGAASATEAQTAKTEAKTEAKTDSAPDLSVLKRYPAGAYGSAEFSAAPPTVLLRGATLWTSTTAGRLPEHDLLLRDGKIAAIGKNLPAPNGAQVVDARGLHITPGLIDAHSHVAINGGVNEASNSVTAEVRIGDVIDATDVNLYRQLAGGLTTANVLHGSANTIGGQSQVIKLRWGQDAEGLKFVGAEPGIKFALGENVKQSNWGDNSKRYPKSRMGVEQLLRDAFRQAEQYRSQWAEWRQGKRKVEPRKDLQLDTLVELLERRRAIHIHAYRADEMLMFIRLAQEFGLKVAAFQHVLEGYKVAPEIAQLGAGASTFSDWWAYKMEVKDAIPYNAAMMSRAGVLTSFNSDSNELARRLNTEAAKAVRWGGMAEEDALALVTINPARQLGVALRTGSLEVGKDADVVLWSGHPLATSSKTLQTWVDGRKLYDHETDQRLQQQAKAQRSALLAQALPARLAALGRDAGAADGQKNANPRGSAKAPGADDDNALALALAELRLRQWLHEQARWRSSYSDAEGHQCTAELQP</sequence>
<dbReference type="InterPro" id="IPR032466">
    <property type="entry name" value="Metal_Hydrolase"/>
</dbReference>
<feature type="region of interest" description="Disordered" evidence="1">
    <location>
        <begin position="991"/>
        <end position="1012"/>
    </location>
</feature>